<accession>A0AAD3NN02</accession>
<dbReference type="InterPro" id="IPR001810">
    <property type="entry name" value="F-box_dom"/>
</dbReference>
<dbReference type="AlphaFoldDB" id="A0AAD3NN02"/>
<feature type="domain" description="F-box" evidence="1">
    <location>
        <begin position="7"/>
        <end position="47"/>
    </location>
</feature>
<organism evidence="2 3">
    <name type="scientific">Cryptomeria japonica</name>
    <name type="common">Japanese cedar</name>
    <name type="synonym">Cupressus japonica</name>
    <dbReference type="NCBI Taxonomy" id="3369"/>
    <lineage>
        <taxon>Eukaryota</taxon>
        <taxon>Viridiplantae</taxon>
        <taxon>Streptophyta</taxon>
        <taxon>Embryophyta</taxon>
        <taxon>Tracheophyta</taxon>
        <taxon>Spermatophyta</taxon>
        <taxon>Pinopsida</taxon>
        <taxon>Pinidae</taxon>
        <taxon>Conifers II</taxon>
        <taxon>Cupressales</taxon>
        <taxon>Cupressaceae</taxon>
        <taxon>Cryptomeria</taxon>
    </lineage>
</organism>
<dbReference type="SUPFAM" id="SSF117281">
    <property type="entry name" value="Kelch motif"/>
    <property type="match status" value="1"/>
</dbReference>
<dbReference type="Gene3D" id="1.20.1280.50">
    <property type="match status" value="1"/>
</dbReference>
<evidence type="ECO:0000313" key="3">
    <source>
        <dbReference type="Proteomes" id="UP001234787"/>
    </source>
</evidence>
<dbReference type="InterPro" id="IPR044595">
    <property type="entry name" value="KMD1-4"/>
</dbReference>
<evidence type="ECO:0000313" key="2">
    <source>
        <dbReference type="EMBL" id="GLJ58655.1"/>
    </source>
</evidence>
<dbReference type="GO" id="GO:2000762">
    <property type="term" value="P:regulation of phenylpropanoid metabolic process"/>
    <property type="evidence" value="ECO:0007669"/>
    <property type="project" value="InterPro"/>
</dbReference>
<name>A0AAD3NN02_CRYJA</name>
<dbReference type="CDD" id="cd22152">
    <property type="entry name" value="F-box_AtAFR-like"/>
    <property type="match status" value="1"/>
</dbReference>
<reference evidence="2" key="1">
    <citation type="submission" date="2022-12" db="EMBL/GenBank/DDBJ databases">
        <title>Chromosome-Level Genome Assembly of Japanese Cedar (Cryptomeriajaponica D. Don).</title>
        <authorList>
            <person name="Fujino T."/>
            <person name="Yamaguchi K."/>
            <person name="Yokoyama T."/>
            <person name="Hamanaka T."/>
            <person name="Harazono Y."/>
            <person name="Kamada H."/>
            <person name="Kobayashi W."/>
            <person name="Ujino-Ihara T."/>
            <person name="Uchiyama K."/>
            <person name="Matsumoto A."/>
            <person name="Izuno A."/>
            <person name="Tsumura Y."/>
            <person name="Toyoda A."/>
            <person name="Shigenobu S."/>
            <person name="Moriguchi Y."/>
            <person name="Ueno S."/>
            <person name="Kasahara M."/>
        </authorList>
    </citation>
    <scope>NUCLEOTIDE SEQUENCE</scope>
</reference>
<dbReference type="InterPro" id="IPR036047">
    <property type="entry name" value="F-box-like_dom_sf"/>
</dbReference>
<dbReference type="Proteomes" id="UP001234787">
    <property type="component" value="Unassembled WGS sequence"/>
</dbReference>
<dbReference type="GO" id="GO:0080037">
    <property type="term" value="P:negative regulation of cytokinin-activated signaling pathway"/>
    <property type="evidence" value="ECO:0007669"/>
    <property type="project" value="InterPro"/>
</dbReference>
<dbReference type="InterPro" id="IPR015915">
    <property type="entry name" value="Kelch-typ_b-propeller"/>
</dbReference>
<dbReference type="SMART" id="SM00256">
    <property type="entry name" value="FBOX"/>
    <property type="match status" value="1"/>
</dbReference>
<dbReference type="Pfam" id="PF00646">
    <property type="entry name" value="F-box"/>
    <property type="match status" value="1"/>
</dbReference>
<dbReference type="EMBL" id="BSEH01000472">
    <property type="protein sequence ID" value="GLJ58655.1"/>
    <property type="molecule type" value="Genomic_DNA"/>
</dbReference>
<dbReference type="PANTHER" id="PTHR46407">
    <property type="entry name" value="OS02G0208700 PROTEIN"/>
    <property type="match status" value="1"/>
</dbReference>
<dbReference type="PANTHER" id="PTHR46407:SF3">
    <property type="entry name" value="OS02G0208700 PROTEIN"/>
    <property type="match status" value="1"/>
</dbReference>
<gene>
    <name evidence="2" type="ORF">SUGI_1465860</name>
</gene>
<keyword evidence="3" id="KW-1185">Reference proteome</keyword>
<dbReference type="Gene3D" id="2.120.10.80">
    <property type="entry name" value="Kelch-type beta propeller"/>
    <property type="match status" value="1"/>
</dbReference>
<protein>
    <recommendedName>
        <fullName evidence="1">F-box domain-containing protein</fullName>
    </recommendedName>
</protein>
<sequence>MNMIPGLPKDLIVQCLIKVPYKFHNHLRAVCKSWNAVLSSPNFYKERQRHNECEEGIAYFHLTQRPSNWEVIIYYPHGNWLERLPRAPEEFISDWEVYFNEFNFVYVRSKHHLVAIGLLNKYDNRASVLMFDFLSRTWRLGHDMPFRRYQSACAVSPSPNGLVYITGGVENLSQNPISPHLLESYVFNVEENKWDVLPRMNPDSPQYYCVAEFVDDRFYVVPDHGRSLQVYDPQIRLWKTINTDNTGENVVNCISAFGRLYWFGLRRDTLVLEEFDFANNLFTTVGQYPFQIRAVDRAVLCRDCIFVNVLDYSSSLYYLFNLLDKRWTQIEMPAEFPTFSFVSTKFAAVQI</sequence>
<comment type="caution">
    <text evidence="2">The sequence shown here is derived from an EMBL/GenBank/DDBJ whole genome shotgun (WGS) entry which is preliminary data.</text>
</comment>
<proteinExistence type="predicted"/>
<dbReference type="SUPFAM" id="SSF81383">
    <property type="entry name" value="F-box domain"/>
    <property type="match status" value="1"/>
</dbReference>
<evidence type="ECO:0000259" key="1">
    <source>
        <dbReference type="SMART" id="SM00256"/>
    </source>
</evidence>